<organism evidence="1 2">
    <name type="scientific">Actinacidiphila cocklensis</name>
    <dbReference type="NCBI Taxonomy" id="887465"/>
    <lineage>
        <taxon>Bacteria</taxon>
        <taxon>Bacillati</taxon>
        <taxon>Actinomycetota</taxon>
        <taxon>Actinomycetes</taxon>
        <taxon>Kitasatosporales</taxon>
        <taxon>Streptomycetaceae</taxon>
        <taxon>Actinacidiphila</taxon>
    </lineage>
</organism>
<dbReference type="AlphaFoldDB" id="A0A9W4EBF3"/>
<name>A0A9W4EBF3_9ACTN</name>
<proteinExistence type="predicted"/>
<gene>
    <name evidence="1" type="ORF">SCOCK_70148</name>
</gene>
<evidence type="ECO:0000313" key="2">
    <source>
        <dbReference type="Proteomes" id="UP001152519"/>
    </source>
</evidence>
<dbReference type="SUPFAM" id="SSF46785">
    <property type="entry name" value="Winged helix' DNA-binding domain"/>
    <property type="match status" value="1"/>
</dbReference>
<keyword evidence="2" id="KW-1185">Reference proteome</keyword>
<dbReference type="InterPro" id="IPR036390">
    <property type="entry name" value="WH_DNA-bd_sf"/>
</dbReference>
<sequence length="82" mass="8835">MKSSGERLSDRVAVGVPTNVLAARLGRLAEAGLVMRIPYGVIVRPWVRDRLTDGRHDALPVLHTLAHGCQAHRGTGSRSPMA</sequence>
<dbReference type="Gene3D" id="1.10.10.10">
    <property type="entry name" value="Winged helix-like DNA-binding domain superfamily/Winged helix DNA-binding domain"/>
    <property type="match status" value="1"/>
</dbReference>
<accession>A0A9W4EBF3</accession>
<dbReference type="InterPro" id="IPR036388">
    <property type="entry name" value="WH-like_DNA-bd_sf"/>
</dbReference>
<comment type="caution">
    <text evidence="1">The sequence shown here is derived from an EMBL/GenBank/DDBJ whole genome shotgun (WGS) entry which is preliminary data.</text>
</comment>
<evidence type="ECO:0000313" key="1">
    <source>
        <dbReference type="EMBL" id="CAG6398464.1"/>
    </source>
</evidence>
<dbReference type="EMBL" id="CAJSLV010000103">
    <property type="protein sequence ID" value="CAG6398464.1"/>
    <property type="molecule type" value="Genomic_DNA"/>
</dbReference>
<dbReference type="Proteomes" id="UP001152519">
    <property type="component" value="Unassembled WGS sequence"/>
</dbReference>
<protein>
    <submittedName>
        <fullName evidence="1">Uncharacterized protein</fullName>
    </submittedName>
</protein>
<reference evidence="1" key="1">
    <citation type="submission" date="2021-05" db="EMBL/GenBank/DDBJ databases">
        <authorList>
            <person name="Arsene-Ploetze F."/>
        </authorList>
    </citation>
    <scope>NUCLEOTIDE SEQUENCE</scope>
    <source>
        <strain evidence="1">DSM 42138</strain>
    </source>
</reference>